<protein>
    <recommendedName>
        <fullName evidence="4">Ornithine cyclodeaminase</fullName>
    </recommendedName>
</protein>
<dbReference type="Gene3D" id="3.40.50.720">
    <property type="entry name" value="NAD(P)-binding Rossmann-like Domain"/>
    <property type="match status" value="1"/>
</dbReference>
<dbReference type="PANTHER" id="PTHR13812:SF19">
    <property type="entry name" value="KETIMINE REDUCTASE MU-CRYSTALLIN"/>
    <property type="match status" value="1"/>
</dbReference>
<dbReference type="EMBL" id="LR586016">
    <property type="protein sequence ID" value="VIP01212.1"/>
    <property type="molecule type" value="Genomic_DNA"/>
</dbReference>
<dbReference type="Pfam" id="PF02423">
    <property type="entry name" value="OCD_Mu_crystall"/>
    <property type="match status" value="1"/>
</dbReference>
<dbReference type="GO" id="GO:0016491">
    <property type="term" value="F:oxidoreductase activity"/>
    <property type="evidence" value="ECO:0007669"/>
    <property type="project" value="UniProtKB-ARBA"/>
</dbReference>
<dbReference type="GO" id="GO:0005737">
    <property type="term" value="C:cytoplasm"/>
    <property type="evidence" value="ECO:0007669"/>
    <property type="project" value="TreeGrafter"/>
</dbReference>
<dbReference type="EMBL" id="LR593887">
    <property type="protein sequence ID" value="VTR97850.1"/>
    <property type="molecule type" value="Genomic_DNA"/>
</dbReference>
<evidence type="ECO:0000313" key="3">
    <source>
        <dbReference type="Proteomes" id="UP000464378"/>
    </source>
</evidence>
<dbReference type="PANTHER" id="PTHR13812">
    <property type="entry name" value="KETIMINE REDUCTASE MU-CRYSTALLIN"/>
    <property type="match status" value="1"/>
</dbReference>
<dbReference type="RefSeq" id="WP_162656438.1">
    <property type="nucleotide sequence ID" value="NZ_LR593887.1"/>
</dbReference>
<evidence type="ECO:0008006" key="4">
    <source>
        <dbReference type="Google" id="ProtNLM"/>
    </source>
</evidence>
<proteinExistence type="inferred from homology"/>
<dbReference type="PIRSF" id="PIRSF001439">
    <property type="entry name" value="CryM"/>
    <property type="match status" value="1"/>
</dbReference>
<dbReference type="InParanoid" id="A0A6C2YJT2"/>
<comment type="similarity">
    <text evidence="1">Belongs to the ornithine cyclodeaminase/mu-crystallin family.</text>
</comment>
<name>A0A6C2YJT2_9BACT</name>
<dbReference type="Proteomes" id="UP000464378">
    <property type="component" value="Chromosome"/>
</dbReference>
<gene>
    <name evidence="2" type="ORF">GMBLW1_27480</name>
</gene>
<dbReference type="GO" id="GO:0019752">
    <property type="term" value="P:carboxylic acid metabolic process"/>
    <property type="evidence" value="ECO:0007669"/>
    <property type="project" value="UniProtKB-ARBA"/>
</dbReference>
<dbReference type="FunFam" id="3.40.50.720:FF:000311">
    <property type="entry name" value="Ornithine cyclodeaminase"/>
    <property type="match status" value="1"/>
</dbReference>
<evidence type="ECO:0000256" key="1">
    <source>
        <dbReference type="ARBA" id="ARBA00008903"/>
    </source>
</evidence>
<dbReference type="InterPro" id="IPR036291">
    <property type="entry name" value="NAD(P)-bd_dom_sf"/>
</dbReference>
<organism evidence="2">
    <name type="scientific">Tuwongella immobilis</name>
    <dbReference type="NCBI Taxonomy" id="692036"/>
    <lineage>
        <taxon>Bacteria</taxon>
        <taxon>Pseudomonadati</taxon>
        <taxon>Planctomycetota</taxon>
        <taxon>Planctomycetia</taxon>
        <taxon>Gemmatales</taxon>
        <taxon>Gemmataceae</taxon>
        <taxon>Tuwongella</taxon>
    </lineage>
</organism>
<keyword evidence="3" id="KW-1185">Reference proteome</keyword>
<sequence>MSVLYLSEDDVRQVLTMELALESVEAGIRKVALSEGQSIPRTRCQTDHVMLHVMSASAKSLGVIGLKTYTTTRKQSKFLVLLYDGRSGELKAMMQADYLGQMRTGAASGLATRLLAPESADTVGILGAGKQARTQLQAVCQVRSIRQARVYSPTAERRTQFAAEMSALCGVEVIPVDTPEAAVRDMAIVCTASSARDPILFGNWLHPGQHLNIVGSNFLGKSEIDLEVCRRSKVVVVDNEDQAKLEAGDFVEALREGVLDWREIQDLGHVLVGRAAGRKTPEDITLFKSVGVAIEDVALAGRLLPLAQDRGLGTVLPI</sequence>
<dbReference type="KEGG" id="tim:GMBLW1_27480"/>
<dbReference type="Gene3D" id="3.30.1780.10">
    <property type="entry name" value="ornithine cyclodeaminase, domain 1"/>
    <property type="match status" value="1"/>
</dbReference>
<accession>A0A6C2YJT2</accession>
<dbReference type="InterPro" id="IPR003462">
    <property type="entry name" value="ODC_Mu_crystall"/>
</dbReference>
<dbReference type="AlphaFoldDB" id="A0A6C2YJT2"/>
<reference evidence="2" key="1">
    <citation type="submission" date="2019-04" db="EMBL/GenBank/DDBJ databases">
        <authorList>
            <consortium name="Science for Life Laboratories"/>
        </authorList>
    </citation>
    <scope>NUCLEOTIDE SEQUENCE</scope>
    <source>
        <strain evidence="2">MBLW1</strain>
    </source>
</reference>
<evidence type="ECO:0000313" key="2">
    <source>
        <dbReference type="EMBL" id="VIP01212.1"/>
    </source>
</evidence>
<dbReference type="SUPFAM" id="SSF51735">
    <property type="entry name" value="NAD(P)-binding Rossmann-fold domains"/>
    <property type="match status" value="1"/>
</dbReference>
<dbReference type="InterPro" id="IPR023401">
    <property type="entry name" value="ODC_N"/>
</dbReference>